<evidence type="ECO:0000256" key="6">
    <source>
        <dbReference type="ARBA" id="ARBA00022927"/>
    </source>
</evidence>
<name>A0AA39LK82_9BILA</name>
<sequence>MTAKRHDANGVAVTRNDGFDEYSLEKFEKGRADHNDPEPQTWGEIAKRWPKVTFCIVGNEFCERFSFYGMRTILALYLVNILKQTTDQATISTHAFISLAYFTPILGSILADGYIGKFWTILSISILYAAGNVVLAVSASFDAGASVHPYLDIAGLVMIAFGTGGIKPCVSSFGADQFPANYTKMISIFFSVFYFSINAGSTISMAITPRIRGKTNFFNSHCYPLAFGIPAAIMVVSTVIFVLGSYYYKKVPPKENVIAKVAKAISKAIYNMITKSVKREHWMDHYLDGHNCENDEQCLALAVKGKRIGEKCAQQKFADDCKSLVRVAVMMVPMIIFWACYDQQSTRWIFQACEMNSEIWPGFTMPPEQMGLFNAVLILCFIPIFQGIVYPLVEKCGIKTTPLRRMTAGGILASATFVVSGFVQIAVNQTLPDIPADNTAFISVINVFPNCNVNVTADNINKYIIANSSLLDDKVLKYHELFRLDVGSKKDVQFKFDYSGAECYGYSSISHSFSLEGGKTYYIATTPQGIVGDSSVLDKPQEGEGQSSVSVNLLLSCGNLPPGVNWDDGCKSSTTPYETSYTSMIAACEFDAEDPHCDGRNRLFFTWKAGDATAIRELASGNATRSATIYGHEDIMPGMYQMFYVKYKHYMGDRSPARSDLIAYPITDVYLNITGQGGVYTYTMAKNGDLHNTAAKNIFYLHTVVPRNHISILWQIPQYVLITAAEILFSITGLEFSYSQAAPSLKSVVTAMFLLTTALGDTLIILLDVIIDLRNLAIIFFIYAGMMLGIMLVFVVLSVFYYDYVDYSTIDDDEEDNVFGVDMNGNRIGMKKDSSDDKGVLSNFQNGAIPSHRSEDLDSEPTGFKERVKQWPKATFCIIGNEFCERFSYYGMRSVLTLYLINILQFSNDNATILYHAFTVVAFTSPMIGSIIADGYIGKFWTIFSLSLIYACGNVVLAVASTFDKANHLHPWLDLAGLFIIGLGTGGIKPCVSAFGADQFPAHYVVMISIFFSVFYFTINAGSTISMFITPFFRTIPCMGHDSCYPLAFGIPAVLMVISTVVFVLGSFFYKKVPPKENIIARVFKAICKAIYNKITRRHIRREHWLDHYLDGHLCEHDSKCLALAVKGKRLGEKCAQQKFADDCKSLVRVIVMMLPVPMFWALYDQQGSRWLIQAVEMDSEIWNGYNLLPDQMGVLNAILILAFIPIFQAFVYPLVEKCGIRTTPLRRMVAGGLLAALSFAVCGFVQLKVNQTLPDIPADNMGFVSVINVFEKCNVSVSARGKDHAVFANQSLVDDKVNDIQQLFRFKVSTKDEIKFEFTYSGTGCFGYDKAPLNAGVNISGGNTYFIATTPQGVFTGTSNLAKPQEGEGESSVSLNLLLPCTFLPPNVTWDSGCSASRTPELNSYSGRIAACEFSENPYCDPRNRKYYVWKENEAARSSIRAKDGTLSNGTAYNHKDIKAGLYQLFYVRYLKPDGDRTPSKDDLEVYPIPGVVLSILGQGGVYTLTIAKNGTLKSSSDTSVFNVHTVVPRNHVSILWQVPQYVIITAAEILFSITGLEFSYSQAAPSLKSVVTAIWWFTVAFGDLIIIIIDKIVKIENLAIIMFVFAAAMVIVIGIFVLLSIFYYEYVDYSQQGQDEDNDLNENDALSYMNSDEDFPTKF</sequence>
<evidence type="ECO:0000256" key="7">
    <source>
        <dbReference type="ARBA" id="ARBA00022989"/>
    </source>
</evidence>
<dbReference type="EMBL" id="JAUCMV010000005">
    <property type="protein sequence ID" value="KAK0400129.1"/>
    <property type="molecule type" value="Genomic_DNA"/>
</dbReference>
<evidence type="ECO:0000313" key="11">
    <source>
        <dbReference type="EMBL" id="KAK0400129.1"/>
    </source>
</evidence>
<evidence type="ECO:0000256" key="5">
    <source>
        <dbReference type="ARBA" id="ARBA00022856"/>
    </source>
</evidence>
<dbReference type="InterPro" id="IPR036259">
    <property type="entry name" value="MFS_trans_sf"/>
</dbReference>
<feature type="transmembrane region" description="Helical" evidence="10">
    <location>
        <begin position="372"/>
        <end position="393"/>
    </location>
</feature>
<feature type="transmembrane region" description="Helical" evidence="10">
    <location>
        <begin position="324"/>
        <end position="341"/>
    </location>
</feature>
<feature type="transmembrane region" description="Helical" evidence="10">
    <location>
        <begin position="716"/>
        <end position="736"/>
    </location>
</feature>
<dbReference type="Gene3D" id="1.20.1250.20">
    <property type="entry name" value="MFS general substrate transporter like domains"/>
    <property type="match status" value="4"/>
</dbReference>
<keyword evidence="3" id="KW-0813">Transport</keyword>
<feature type="transmembrane region" description="Helical" evidence="10">
    <location>
        <begin position="748"/>
        <end position="771"/>
    </location>
</feature>
<feature type="transmembrane region" description="Helical" evidence="10">
    <location>
        <begin position="118"/>
        <end position="141"/>
    </location>
</feature>
<dbReference type="PROSITE" id="PS01022">
    <property type="entry name" value="PTR2_1"/>
    <property type="match status" value="2"/>
</dbReference>
<dbReference type="CDD" id="cd17347">
    <property type="entry name" value="MFS_SLC15A1_2_like"/>
    <property type="match status" value="1"/>
</dbReference>
<comment type="subcellular location">
    <subcellularLocation>
        <location evidence="1">Membrane</location>
        <topology evidence="1">Multi-pass membrane protein</topology>
    </subcellularLocation>
</comment>
<feature type="transmembrane region" description="Helical" evidence="10">
    <location>
        <begin position="1004"/>
        <end position="1029"/>
    </location>
</feature>
<keyword evidence="12" id="KW-1185">Reference proteome</keyword>
<dbReference type="GO" id="GO:0006857">
    <property type="term" value="P:oligopeptide transport"/>
    <property type="evidence" value="ECO:0007669"/>
    <property type="project" value="InterPro"/>
</dbReference>
<dbReference type="GO" id="GO:0016020">
    <property type="term" value="C:membrane"/>
    <property type="evidence" value="ECO:0007669"/>
    <property type="project" value="UniProtKB-SubCell"/>
</dbReference>
<feature type="transmembrane region" description="Helical" evidence="10">
    <location>
        <begin position="186"/>
        <end position="207"/>
    </location>
</feature>
<feature type="transmembrane region" description="Helical" evidence="10">
    <location>
        <begin position="1195"/>
        <end position="1216"/>
    </location>
</feature>
<keyword evidence="5" id="KW-0571">Peptide transport</keyword>
<dbReference type="InterPro" id="IPR018456">
    <property type="entry name" value="PTR2_symporter_CS"/>
</dbReference>
<feature type="transmembrane region" description="Helical" evidence="10">
    <location>
        <begin position="1602"/>
        <end position="1626"/>
    </location>
</feature>
<evidence type="ECO:0000256" key="9">
    <source>
        <dbReference type="ARBA" id="ARBA00078114"/>
    </source>
</evidence>
<evidence type="ECO:0000313" key="12">
    <source>
        <dbReference type="Proteomes" id="UP001175271"/>
    </source>
</evidence>
<evidence type="ECO:0000256" key="4">
    <source>
        <dbReference type="ARBA" id="ARBA00022692"/>
    </source>
</evidence>
<feature type="transmembrane region" description="Helical" evidence="10">
    <location>
        <begin position="405"/>
        <end position="427"/>
    </location>
</feature>
<keyword evidence="7 10" id="KW-1133">Transmembrane helix</keyword>
<accession>A0AA39LK82</accession>
<evidence type="ECO:0000256" key="1">
    <source>
        <dbReference type="ARBA" id="ARBA00004141"/>
    </source>
</evidence>
<protein>
    <recommendedName>
        <fullName evidence="9">Oligopeptide transporter 1</fullName>
    </recommendedName>
</protein>
<feature type="transmembrane region" description="Helical" evidence="10">
    <location>
        <begin position="777"/>
        <end position="802"/>
    </location>
</feature>
<reference evidence="11" key="1">
    <citation type="submission" date="2023-06" db="EMBL/GenBank/DDBJ databases">
        <title>Genomic analysis of the entomopathogenic nematode Steinernema hermaphroditum.</title>
        <authorList>
            <person name="Schwarz E.M."/>
            <person name="Heppert J.K."/>
            <person name="Baniya A."/>
            <person name="Schwartz H.T."/>
            <person name="Tan C.-H."/>
            <person name="Antoshechkin I."/>
            <person name="Sternberg P.W."/>
            <person name="Goodrich-Blair H."/>
            <person name="Dillman A.R."/>
        </authorList>
    </citation>
    <scope>NUCLEOTIDE SEQUENCE</scope>
    <source>
        <strain evidence="11">PS9179</strain>
        <tissue evidence="11">Whole animal</tissue>
    </source>
</reference>
<dbReference type="GO" id="GO:0022857">
    <property type="term" value="F:transmembrane transporter activity"/>
    <property type="evidence" value="ECO:0007669"/>
    <property type="project" value="InterPro"/>
</dbReference>
<evidence type="ECO:0000256" key="2">
    <source>
        <dbReference type="ARBA" id="ARBA00005982"/>
    </source>
</evidence>
<keyword evidence="4 10" id="KW-0812">Transmembrane</keyword>
<keyword evidence="8 10" id="KW-0472">Membrane</keyword>
<dbReference type="PANTHER" id="PTHR11654">
    <property type="entry name" value="OLIGOPEPTIDE TRANSPORTER-RELATED"/>
    <property type="match status" value="1"/>
</dbReference>
<dbReference type="Pfam" id="PF00854">
    <property type="entry name" value="PTR2"/>
    <property type="match status" value="4"/>
</dbReference>
<feature type="transmembrane region" description="Helical" evidence="10">
    <location>
        <begin position="1575"/>
        <end position="1595"/>
    </location>
</feature>
<feature type="transmembrane region" description="Helical" evidence="10">
    <location>
        <begin position="940"/>
        <end position="960"/>
    </location>
</feature>
<evidence type="ECO:0000256" key="10">
    <source>
        <dbReference type="SAM" id="Phobius"/>
    </source>
</evidence>
<comment type="similarity">
    <text evidence="2">Belongs to the major facilitator superfamily. Proton-dependent oligopeptide transporter (POT/PTR) (TC 2.A.17) family.</text>
</comment>
<comment type="caution">
    <text evidence="11">The sequence shown here is derived from an EMBL/GenBank/DDBJ whole genome shotgun (WGS) entry which is preliminary data.</text>
</comment>
<keyword evidence="6" id="KW-0653">Protein transport</keyword>
<feature type="transmembrane region" description="Helical" evidence="10">
    <location>
        <begin position="1049"/>
        <end position="1070"/>
    </location>
</feature>
<dbReference type="Proteomes" id="UP001175271">
    <property type="component" value="Unassembled WGS sequence"/>
</dbReference>
<dbReference type="GO" id="GO:0015031">
    <property type="term" value="P:protein transport"/>
    <property type="evidence" value="ECO:0007669"/>
    <property type="project" value="UniProtKB-KW"/>
</dbReference>
<feature type="transmembrane region" description="Helical" evidence="10">
    <location>
        <begin position="972"/>
        <end position="992"/>
    </location>
</feature>
<feature type="transmembrane region" description="Helical" evidence="10">
    <location>
        <begin position="1228"/>
        <end position="1248"/>
    </location>
</feature>
<dbReference type="SUPFAM" id="SSF103473">
    <property type="entry name" value="MFS general substrate transporter"/>
    <property type="match status" value="2"/>
</dbReference>
<dbReference type="FunFam" id="1.20.1250.20:FF:000049">
    <property type="entry name" value="Solute carrier family 15 member 2"/>
    <property type="match status" value="2"/>
</dbReference>
<gene>
    <name evidence="11" type="ORF">QR680_003370</name>
</gene>
<organism evidence="11 12">
    <name type="scientific">Steinernema hermaphroditum</name>
    <dbReference type="NCBI Taxonomy" id="289476"/>
    <lineage>
        <taxon>Eukaryota</taxon>
        <taxon>Metazoa</taxon>
        <taxon>Ecdysozoa</taxon>
        <taxon>Nematoda</taxon>
        <taxon>Chromadorea</taxon>
        <taxon>Rhabditida</taxon>
        <taxon>Tylenchina</taxon>
        <taxon>Panagrolaimomorpha</taxon>
        <taxon>Strongyloidoidea</taxon>
        <taxon>Steinernematidae</taxon>
        <taxon>Steinernema</taxon>
    </lineage>
</organism>
<evidence type="ECO:0000256" key="8">
    <source>
        <dbReference type="ARBA" id="ARBA00023136"/>
    </source>
</evidence>
<feature type="transmembrane region" description="Helical" evidence="10">
    <location>
        <begin position="913"/>
        <end position="933"/>
    </location>
</feature>
<feature type="transmembrane region" description="Helical" evidence="10">
    <location>
        <begin position="153"/>
        <end position="174"/>
    </location>
</feature>
<feature type="transmembrane region" description="Helical" evidence="10">
    <location>
        <begin position="1147"/>
        <end position="1164"/>
    </location>
</feature>
<evidence type="ECO:0000256" key="3">
    <source>
        <dbReference type="ARBA" id="ARBA00022448"/>
    </source>
</evidence>
<proteinExistence type="inferred from homology"/>
<feature type="transmembrane region" description="Helical" evidence="10">
    <location>
        <begin position="227"/>
        <end position="248"/>
    </location>
</feature>
<dbReference type="InterPro" id="IPR000109">
    <property type="entry name" value="POT_fam"/>
</dbReference>